<organism evidence="10">
    <name type="scientific">Hirondellea gigas</name>
    <dbReference type="NCBI Taxonomy" id="1518452"/>
    <lineage>
        <taxon>Eukaryota</taxon>
        <taxon>Metazoa</taxon>
        <taxon>Ecdysozoa</taxon>
        <taxon>Arthropoda</taxon>
        <taxon>Crustacea</taxon>
        <taxon>Multicrustacea</taxon>
        <taxon>Malacostraca</taxon>
        <taxon>Eumalacostraca</taxon>
        <taxon>Peracarida</taxon>
        <taxon>Amphipoda</taxon>
        <taxon>Amphilochidea</taxon>
        <taxon>Lysianassida</taxon>
        <taxon>Lysianassidira</taxon>
        <taxon>Lysianassoidea</taxon>
        <taxon>Lysianassidae</taxon>
        <taxon>Hirondellea</taxon>
    </lineage>
</organism>
<protein>
    <submittedName>
        <fullName evidence="10">Iduronate 2-sulfatase-like</fullName>
    </submittedName>
</protein>
<keyword evidence="6" id="KW-0106">Calcium</keyword>
<dbReference type="InterPro" id="IPR000917">
    <property type="entry name" value="Sulfatase_N"/>
</dbReference>
<dbReference type="SUPFAM" id="SSF53649">
    <property type="entry name" value="Alkaline phosphatase-like"/>
    <property type="match status" value="2"/>
</dbReference>
<dbReference type="CDD" id="cd16030">
    <property type="entry name" value="iduronate-2-sulfatase"/>
    <property type="match status" value="1"/>
</dbReference>
<evidence type="ECO:0000256" key="6">
    <source>
        <dbReference type="ARBA" id="ARBA00022837"/>
    </source>
</evidence>
<keyword evidence="5" id="KW-0378">Hydrolase</keyword>
<dbReference type="PANTHER" id="PTHR45953:SF1">
    <property type="entry name" value="IDURONATE 2-SULFATASE"/>
    <property type="match status" value="1"/>
</dbReference>
<evidence type="ECO:0000256" key="4">
    <source>
        <dbReference type="ARBA" id="ARBA00022729"/>
    </source>
</evidence>
<feature type="signal peptide" evidence="8">
    <location>
        <begin position="1"/>
        <end position="23"/>
    </location>
</feature>
<keyword evidence="4 8" id="KW-0732">Signal</keyword>
<name>A0A6A7FN98_9CRUS</name>
<dbReference type="AlphaFoldDB" id="A0A6A7FN98"/>
<dbReference type="InterPro" id="IPR035874">
    <property type="entry name" value="IDS"/>
</dbReference>
<sequence length="791" mass="89836">MQLYHFKWSLLFLAAAVLQCSRCNVLLLMVDDLRPTLGCYGDGTAITPSIDALAASGVQFNRAYTQQALCGPSRTSLLTSRRPSSTHVVDVHTYWRNHANFSTLPQIFREHGYYTSTAGKIFHPGIVSNFSDDAKYSWSAVPYHPSTEHYKNAPVCGPHKNSTDIVCPVLVDEQPEGSLPDLQTTHYALSFLYAWKQRQEAGEGGKPFFLAVGFHKPHIPLKYPKQFLDLYPLPDVPLPPNGQLPPGLPSVAYNPWNDLRRRDDITRLNLSFPYQPIPDDYARLIIQSYYAATSYMDMLVGQVLALAATLFPDTIVLLVSDHGWSLGEHQEWSKYSNYEIATRVPMLVARLTNYTQARQRALFSRQKREKLKRYVAIQGELRRNFNSWAGVGQQQGIYEEHWNFKDFLQNPRQKRESSNSVDDEGNTVRRGNGHLYIEEQRQRYSDLPNSLERETENDEESSAAADQSIEHIGSPFRINFTYNGIVELLDVFPTLVDLAGLKKVPPCDLRHESQYFNIGQKDSKEAILCTEGKSLSSIIIDNNAEQKVRKSKEVVQFSMIPSVPHEATPTDENLEAIAITRQQRRGLEFKNITQLSTLDCITDLMGGRIAVSQYPRPSLTPSKLPDSDQCRLSETIVMGYSMRSLCFRYTLWVAFNSSTFSPDFAQVFAEELYDHRTDPEENRNIMWGANTEHGGDLSSEDNFNVMSMKLEFDENDDDIVGEGLVNPSTGRRNHDWRSANMFGGEHSEHSDLTNLKHHQVKTNGEDPNLKEKSVALARHRIMSHLKATRPF</sequence>
<dbReference type="EMBL" id="IACT01000678">
    <property type="protein sequence ID" value="LAC20067.1"/>
    <property type="molecule type" value="mRNA"/>
</dbReference>
<comment type="similarity">
    <text evidence="2">Belongs to the sulfatase family.</text>
</comment>
<dbReference type="GO" id="GO:0004423">
    <property type="term" value="F:iduronate-2-sulfatase activity"/>
    <property type="evidence" value="ECO:0007669"/>
    <property type="project" value="InterPro"/>
</dbReference>
<evidence type="ECO:0000259" key="9">
    <source>
        <dbReference type="Pfam" id="PF00884"/>
    </source>
</evidence>
<evidence type="ECO:0000256" key="8">
    <source>
        <dbReference type="SAM" id="SignalP"/>
    </source>
</evidence>
<reference evidence="10" key="1">
    <citation type="submission" date="2017-11" db="EMBL/GenBank/DDBJ databases">
        <title>The sensing device of the deep-sea amphipod.</title>
        <authorList>
            <person name="Kobayashi H."/>
            <person name="Nagahama T."/>
            <person name="Arai W."/>
            <person name="Sasagawa Y."/>
            <person name="Umeda M."/>
            <person name="Hayashi T."/>
            <person name="Nikaido I."/>
            <person name="Watanabe H."/>
            <person name="Oguri K."/>
            <person name="Kitazato H."/>
            <person name="Fujioka K."/>
            <person name="Kido Y."/>
            <person name="Takami H."/>
        </authorList>
    </citation>
    <scope>NUCLEOTIDE SEQUENCE</scope>
    <source>
        <tissue evidence="10">Whole body</tissue>
    </source>
</reference>
<evidence type="ECO:0000313" key="10">
    <source>
        <dbReference type="EMBL" id="LAC20067.1"/>
    </source>
</evidence>
<feature type="chain" id="PRO_5025330490" evidence="8">
    <location>
        <begin position="24"/>
        <end position="791"/>
    </location>
</feature>
<feature type="region of interest" description="Disordered" evidence="7">
    <location>
        <begin position="411"/>
        <end position="466"/>
    </location>
</feature>
<dbReference type="Gene3D" id="3.40.720.10">
    <property type="entry name" value="Alkaline Phosphatase, subunit A"/>
    <property type="match status" value="2"/>
</dbReference>
<accession>A0A6A7FN98</accession>
<evidence type="ECO:0000256" key="5">
    <source>
        <dbReference type="ARBA" id="ARBA00022801"/>
    </source>
</evidence>
<keyword evidence="3" id="KW-0479">Metal-binding</keyword>
<comment type="cofactor">
    <cofactor evidence="1">
        <name>Ca(2+)</name>
        <dbReference type="ChEBI" id="CHEBI:29108"/>
    </cofactor>
</comment>
<dbReference type="GO" id="GO:0046872">
    <property type="term" value="F:metal ion binding"/>
    <property type="evidence" value="ECO:0007669"/>
    <property type="project" value="UniProtKB-KW"/>
</dbReference>
<dbReference type="PANTHER" id="PTHR45953">
    <property type="entry name" value="IDURONATE 2-SULFATASE"/>
    <property type="match status" value="1"/>
</dbReference>
<evidence type="ECO:0000256" key="7">
    <source>
        <dbReference type="SAM" id="MobiDB-lite"/>
    </source>
</evidence>
<dbReference type="InterPro" id="IPR024607">
    <property type="entry name" value="Sulfatase_CS"/>
</dbReference>
<dbReference type="GO" id="GO:0005737">
    <property type="term" value="C:cytoplasm"/>
    <property type="evidence" value="ECO:0007669"/>
    <property type="project" value="TreeGrafter"/>
</dbReference>
<evidence type="ECO:0000256" key="2">
    <source>
        <dbReference type="ARBA" id="ARBA00008779"/>
    </source>
</evidence>
<proteinExistence type="evidence at transcript level"/>
<dbReference type="InterPro" id="IPR017850">
    <property type="entry name" value="Alkaline_phosphatase_core_sf"/>
</dbReference>
<dbReference type="Pfam" id="PF00884">
    <property type="entry name" value="Sulfatase"/>
    <property type="match status" value="1"/>
</dbReference>
<dbReference type="PROSITE" id="PS00149">
    <property type="entry name" value="SULFATASE_2"/>
    <property type="match status" value="1"/>
</dbReference>
<evidence type="ECO:0000256" key="3">
    <source>
        <dbReference type="ARBA" id="ARBA00022723"/>
    </source>
</evidence>
<evidence type="ECO:0000256" key="1">
    <source>
        <dbReference type="ARBA" id="ARBA00001913"/>
    </source>
</evidence>
<feature type="domain" description="Sulfatase N-terminal" evidence="9">
    <location>
        <begin position="24"/>
        <end position="356"/>
    </location>
</feature>